<keyword evidence="8 13" id="KW-0862">Zinc</keyword>
<organism evidence="18 19">
    <name type="scientific">Mizuhopecten yessoensis</name>
    <name type="common">Japanese scallop</name>
    <name type="synonym">Patinopecten yessoensis</name>
    <dbReference type="NCBI Taxonomy" id="6573"/>
    <lineage>
        <taxon>Eukaryota</taxon>
        <taxon>Metazoa</taxon>
        <taxon>Spiralia</taxon>
        <taxon>Lophotrochozoa</taxon>
        <taxon>Mollusca</taxon>
        <taxon>Bivalvia</taxon>
        <taxon>Autobranchia</taxon>
        <taxon>Pteriomorphia</taxon>
        <taxon>Pectinida</taxon>
        <taxon>Pectinoidea</taxon>
        <taxon>Pectinidae</taxon>
        <taxon>Mizuhopecten</taxon>
    </lineage>
</organism>
<feature type="domain" description="CUB" evidence="16">
    <location>
        <begin position="322"/>
        <end position="433"/>
    </location>
</feature>
<reference evidence="18 19" key="1">
    <citation type="journal article" date="2017" name="Nat. Ecol. Evol.">
        <title>Scallop genome provides insights into evolution of bilaterian karyotype and development.</title>
        <authorList>
            <person name="Wang S."/>
            <person name="Zhang J."/>
            <person name="Jiao W."/>
            <person name="Li J."/>
            <person name="Xun X."/>
            <person name="Sun Y."/>
            <person name="Guo X."/>
            <person name="Huan P."/>
            <person name="Dong B."/>
            <person name="Zhang L."/>
            <person name="Hu X."/>
            <person name="Sun X."/>
            <person name="Wang J."/>
            <person name="Zhao C."/>
            <person name="Wang Y."/>
            <person name="Wang D."/>
            <person name="Huang X."/>
            <person name="Wang R."/>
            <person name="Lv J."/>
            <person name="Li Y."/>
            <person name="Zhang Z."/>
            <person name="Liu B."/>
            <person name="Lu W."/>
            <person name="Hui Y."/>
            <person name="Liang J."/>
            <person name="Zhou Z."/>
            <person name="Hou R."/>
            <person name="Li X."/>
            <person name="Liu Y."/>
            <person name="Li H."/>
            <person name="Ning X."/>
            <person name="Lin Y."/>
            <person name="Zhao L."/>
            <person name="Xing Q."/>
            <person name="Dou J."/>
            <person name="Li Y."/>
            <person name="Mao J."/>
            <person name="Guo H."/>
            <person name="Dou H."/>
            <person name="Li T."/>
            <person name="Mu C."/>
            <person name="Jiang W."/>
            <person name="Fu Q."/>
            <person name="Fu X."/>
            <person name="Miao Y."/>
            <person name="Liu J."/>
            <person name="Yu Q."/>
            <person name="Li R."/>
            <person name="Liao H."/>
            <person name="Li X."/>
            <person name="Kong Y."/>
            <person name="Jiang Z."/>
            <person name="Chourrout D."/>
            <person name="Li R."/>
            <person name="Bao Z."/>
        </authorList>
    </citation>
    <scope>NUCLEOTIDE SEQUENCE [LARGE SCALE GENOMIC DNA]</scope>
    <source>
        <strain evidence="18 19">PY_sf001</strain>
    </source>
</reference>
<dbReference type="InterPro" id="IPR000742">
    <property type="entry name" value="EGF"/>
</dbReference>
<comment type="caution">
    <text evidence="12">Lacks conserved residue(s) required for the propagation of feature annotation.</text>
</comment>
<feature type="active site" evidence="13">
    <location>
        <position position="177"/>
    </location>
</feature>
<dbReference type="InterPro" id="IPR034035">
    <property type="entry name" value="Astacin-like_dom"/>
</dbReference>
<dbReference type="PRINTS" id="PR00480">
    <property type="entry name" value="ASTACIN"/>
</dbReference>
<dbReference type="FunFam" id="2.60.120.290:FF:000013">
    <property type="entry name" value="Membrane frizzled-related protein"/>
    <property type="match status" value="1"/>
</dbReference>
<sequence>MGIYKFLLLSPQYSDASQEQSLLHSKHSPKNVSEPNRPSEEWGVEGAFESDIQLTPLQARVLNADIVLTESGQFRSKRKALSNAESLWPSGVIPYQFEQNFPWQHEVLEALKHWEKETCITFRDVSTSVQSELGHTSIVQFAHGPGCSSTIGRSSDGGIQETFLGDSCNSVGSAEHEIGHVIGFFHEQSRPDRDEHVHIHRDNVARGRLMEFRKYDTNRIRTDEPYDIGSVMHYGPTWFSKDGKAHTIDPRDTRMMPWMGQRKELSFMDVKTANKLYNCGSKCSPGLMCENGGYVGPQCTCVCPKQLTGRTCSQTVHENMDCGGVLDEPTGTITSPGYPDKYSNKAACNWMIQAGQGKAITLVFRAFSVEKGSECEYDSLEVKVYGPGLAGPKLCGEHQQPEPIVYQGSNLVIRFTSDESYNVSGFSIDYHIQ</sequence>
<evidence type="ECO:0000256" key="9">
    <source>
        <dbReference type="ARBA" id="ARBA00023049"/>
    </source>
</evidence>
<dbReference type="InterPro" id="IPR017050">
    <property type="entry name" value="Metallopeptidase_nem"/>
</dbReference>
<feature type="binding site" evidence="13">
    <location>
        <position position="176"/>
    </location>
    <ligand>
        <name>Zn(2+)</name>
        <dbReference type="ChEBI" id="CHEBI:29105"/>
        <note>catalytic</note>
    </ligand>
</feature>
<accession>A0A210QX07</accession>
<dbReference type="GO" id="GO:0006508">
    <property type="term" value="P:proteolysis"/>
    <property type="evidence" value="ECO:0007669"/>
    <property type="project" value="UniProtKB-KW"/>
</dbReference>
<dbReference type="PROSITE" id="PS51864">
    <property type="entry name" value="ASTACIN"/>
    <property type="match status" value="1"/>
</dbReference>
<feature type="binding site" evidence="13">
    <location>
        <position position="180"/>
    </location>
    <ligand>
        <name>Zn(2+)</name>
        <dbReference type="ChEBI" id="CHEBI:29105"/>
        <note>catalytic</note>
    </ligand>
</feature>
<evidence type="ECO:0000256" key="15">
    <source>
        <dbReference type="SAM" id="MobiDB-lite"/>
    </source>
</evidence>
<evidence type="ECO:0000259" key="17">
    <source>
        <dbReference type="PROSITE" id="PS51864"/>
    </source>
</evidence>
<dbReference type="InterPro" id="IPR035914">
    <property type="entry name" value="Sperma_CUB_dom_sf"/>
</dbReference>
<evidence type="ECO:0000256" key="5">
    <source>
        <dbReference type="ARBA" id="ARBA00022723"/>
    </source>
</evidence>
<dbReference type="FunFam" id="3.40.390.10:FF:000028">
    <property type="entry name" value="Zinc metalloproteinase"/>
    <property type="match status" value="1"/>
</dbReference>
<evidence type="ECO:0000256" key="6">
    <source>
        <dbReference type="ARBA" id="ARBA00022729"/>
    </source>
</evidence>
<keyword evidence="11" id="KW-0325">Glycoprotein</keyword>
<evidence type="ECO:0000313" key="18">
    <source>
        <dbReference type="EMBL" id="OWF53288.1"/>
    </source>
</evidence>
<keyword evidence="6" id="KW-0732">Signal</keyword>
<feature type="region of interest" description="Disordered" evidence="15">
    <location>
        <begin position="19"/>
        <end position="42"/>
    </location>
</feature>
<name>A0A210QX07_MIZYE</name>
<dbReference type="PANTHER" id="PTHR10127">
    <property type="entry name" value="DISCOIDIN, CUB, EGF, LAMININ , AND ZINC METALLOPROTEASE DOMAIN CONTAINING"/>
    <property type="match status" value="1"/>
</dbReference>
<dbReference type="AlphaFoldDB" id="A0A210QX07"/>
<dbReference type="InterPro" id="IPR001506">
    <property type="entry name" value="Peptidase_M12A"/>
</dbReference>
<evidence type="ECO:0000256" key="12">
    <source>
        <dbReference type="PROSITE-ProRule" id="PRU00059"/>
    </source>
</evidence>
<evidence type="ECO:0000256" key="3">
    <source>
        <dbReference type="ARBA" id="ARBA00022536"/>
    </source>
</evidence>
<dbReference type="GO" id="GO:0004222">
    <property type="term" value="F:metalloendopeptidase activity"/>
    <property type="evidence" value="ECO:0007669"/>
    <property type="project" value="UniProtKB-UniRule"/>
</dbReference>
<dbReference type="InterPro" id="IPR000859">
    <property type="entry name" value="CUB_dom"/>
</dbReference>
<evidence type="ECO:0000256" key="11">
    <source>
        <dbReference type="ARBA" id="ARBA00023180"/>
    </source>
</evidence>
<dbReference type="Proteomes" id="UP000242188">
    <property type="component" value="Unassembled WGS sequence"/>
</dbReference>
<dbReference type="CDD" id="cd00041">
    <property type="entry name" value="CUB"/>
    <property type="match status" value="1"/>
</dbReference>
<dbReference type="Pfam" id="PF00431">
    <property type="entry name" value="CUB"/>
    <property type="match status" value="1"/>
</dbReference>
<evidence type="ECO:0000313" key="19">
    <source>
        <dbReference type="Proteomes" id="UP000242188"/>
    </source>
</evidence>
<dbReference type="Gene3D" id="2.60.120.290">
    <property type="entry name" value="Spermadhesin, CUB domain"/>
    <property type="match status" value="1"/>
</dbReference>
<dbReference type="CDD" id="cd04280">
    <property type="entry name" value="ZnMc_astacin_like"/>
    <property type="match status" value="1"/>
</dbReference>
<keyword evidence="10" id="KW-1015">Disulfide bond</keyword>
<keyword evidence="19" id="KW-1185">Reference proteome</keyword>
<keyword evidence="5 13" id="KW-0479">Metal-binding</keyword>
<evidence type="ECO:0000256" key="13">
    <source>
        <dbReference type="PROSITE-ProRule" id="PRU01211"/>
    </source>
</evidence>
<protein>
    <recommendedName>
        <fullName evidence="14">Metalloendopeptidase</fullName>
        <ecNumber evidence="14">3.4.24.-</ecNumber>
    </recommendedName>
</protein>
<keyword evidence="9 13" id="KW-0482">Metalloprotease</keyword>
<feature type="binding site" evidence="13">
    <location>
        <position position="186"/>
    </location>
    <ligand>
        <name>Zn(2+)</name>
        <dbReference type="ChEBI" id="CHEBI:29105"/>
        <note>catalytic</note>
    </ligand>
</feature>
<feature type="domain" description="Peptidase M12A" evidence="17">
    <location>
        <begin position="79"/>
        <end position="280"/>
    </location>
</feature>
<keyword evidence="3" id="KW-0245">EGF-like domain</keyword>
<dbReference type="PANTHER" id="PTHR10127:SF780">
    <property type="entry name" value="METALLOENDOPEPTIDASE"/>
    <property type="match status" value="1"/>
</dbReference>
<dbReference type="InterPro" id="IPR024079">
    <property type="entry name" value="MetalloPept_cat_dom_sf"/>
</dbReference>
<keyword evidence="7 13" id="KW-0378">Hydrolase</keyword>
<dbReference type="SMART" id="SM00042">
    <property type="entry name" value="CUB"/>
    <property type="match status" value="1"/>
</dbReference>
<dbReference type="OrthoDB" id="291007at2759"/>
<dbReference type="EMBL" id="NEDP02001434">
    <property type="protein sequence ID" value="OWF53288.1"/>
    <property type="molecule type" value="Genomic_DNA"/>
</dbReference>
<dbReference type="Gene3D" id="3.40.390.10">
    <property type="entry name" value="Collagenase (Catalytic Domain)"/>
    <property type="match status" value="1"/>
</dbReference>
<dbReference type="SUPFAM" id="SSF49854">
    <property type="entry name" value="Spermadhesin, CUB domain"/>
    <property type="match status" value="1"/>
</dbReference>
<evidence type="ECO:0000256" key="1">
    <source>
        <dbReference type="ARBA" id="ARBA00004613"/>
    </source>
</evidence>
<dbReference type="Pfam" id="PF01400">
    <property type="entry name" value="Astacin"/>
    <property type="match status" value="1"/>
</dbReference>
<evidence type="ECO:0000256" key="2">
    <source>
        <dbReference type="ARBA" id="ARBA00022525"/>
    </source>
</evidence>
<keyword evidence="2" id="KW-0964">Secreted</keyword>
<comment type="subcellular location">
    <subcellularLocation>
        <location evidence="1">Secreted</location>
    </subcellularLocation>
</comment>
<evidence type="ECO:0000256" key="4">
    <source>
        <dbReference type="ARBA" id="ARBA00022670"/>
    </source>
</evidence>
<dbReference type="PROSITE" id="PS00022">
    <property type="entry name" value="EGF_1"/>
    <property type="match status" value="1"/>
</dbReference>
<evidence type="ECO:0000256" key="8">
    <source>
        <dbReference type="ARBA" id="ARBA00022833"/>
    </source>
</evidence>
<evidence type="ECO:0000256" key="7">
    <source>
        <dbReference type="ARBA" id="ARBA00022801"/>
    </source>
</evidence>
<comment type="cofactor">
    <cofactor evidence="13 14">
        <name>Zn(2+)</name>
        <dbReference type="ChEBI" id="CHEBI:29105"/>
    </cofactor>
    <text evidence="13 14">Binds 1 zinc ion per subunit.</text>
</comment>
<dbReference type="PIRSF" id="PIRSF036365">
    <property type="entry name" value="Astacin_nematoda"/>
    <property type="match status" value="1"/>
</dbReference>
<dbReference type="SUPFAM" id="SSF55486">
    <property type="entry name" value="Metalloproteases ('zincins'), catalytic domain"/>
    <property type="match status" value="1"/>
</dbReference>
<gene>
    <name evidence="18" type="ORF">KP79_PYT10975</name>
</gene>
<evidence type="ECO:0000256" key="14">
    <source>
        <dbReference type="RuleBase" id="RU361183"/>
    </source>
</evidence>
<dbReference type="InterPro" id="IPR006026">
    <property type="entry name" value="Peptidase_Metallo"/>
</dbReference>
<dbReference type="EC" id="3.4.24.-" evidence="14"/>
<dbReference type="SMART" id="SM00235">
    <property type="entry name" value="ZnMc"/>
    <property type="match status" value="1"/>
</dbReference>
<dbReference type="GO" id="GO:0005576">
    <property type="term" value="C:extracellular region"/>
    <property type="evidence" value="ECO:0007669"/>
    <property type="project" value="UniProtKB-SubCell"/>
</dbReference>
<evidence type="ECO:0000256" key="10">
    <source>
        <dbReference type="ARBA" id="ARBA00023157"/>
    </source>
</evidence>
<comment type="caution">
    <text evidence="18">The sequence shown here is derived from an EMBL/GenBank/DDBJ whole genome shotgun (WGS) entry which is preliminary data.</text>
</comment>
<dbReference type="GO" id="GO:0008270">
    <property type="term" value="F:zinc ion binding"/>
    <property type="evidence" value="ECO:0007669"/>
    <property type="project" value="UniProtKB-UniRule"/>
</dbReference>
<proteinExistence type="predicted"/>
<keyword evidence="4 13" id="KW-0645">Protease</keyword>
<dbReference type="GO" id="GO:0018996">
    <property type="term" value="P:molting cycle, collagen and cuticulin-based cuticle"/>
    <property type="evidence" value="ECO:0007669"/>
    <property type="project" value="InterPro"/>
</dbReference>
<dbReference type="PROSITE" id="PS01180">
    <property type="entry name" value="CUB"/>
    <property type="match status" value="1"/>
</dbReference>
<evidence type="ECO:0000259" key="16">
    <source>
        <dbReference type="PROSITE" id="PS01180"/>
    </source>
</evidence>